<dbReference type="InterPro" id="IPR017783">
    <property type="entry name" value="ABC_choline_sub-bd"/>
</dbReference>
<dbReference type="Proteomes" id="UP000433309">
    <property type="component" value="Unassembled WGS sequence"/>
</dbReference>
<protein>
    <submittedName>
        <fullName evidence="3">Choline ABC transporter substrate-binding protein</fullName>
    </submittedName>
</protein>
<organism evidence="3 4">
    <name type="scientific">Duganella guangzhouensis</name>
    <dbReference type="NCBI Taxonomy" id="2666084"/>
    <lineage>
        <taxon>Bacteria</taxon>
        <taxon>Pseudomonadati</taxon>
        <taxon>Pseudomonadota</taxon>
        <taxon>Betaproteobacteria</taxon>
        <taxon>Burkholderiales</taxon>
        <taxon>Oxalobacteraceae</taxon>
        <taxon>Telluria group</taxon>
        <taxon>Duganella</taxon>
    </lineage>
</organism>
<comment type="caution">
    <text evidence="3">The sequence shown here is derived from an EMBL/GenBank/DDBJ whole genome shotgun (WGS) entry which is preliminary data.</text>
</comment>
<evidence type="ECO:0000313" key="4">
    <source>
        <dbReference type="Proteomes" id="UP000433309"/>
    </source>
</evidence>
<evidence type="ECO:0000256" key="1">
    <source>
        <dbReference type="SAM" id="SignalP"/>
    </source>
</evidence>
<dbReference type="GO" id="GO:0022857">
    <property type="term" value="F:transmembrane transporter activity"/>
    <property type="evidence" value="ECO:0007669"/>
    <property type="project" value="InterPro"/>
</dbReference>
<dbReference type="GO" id="GO:0043190">
    <property type="term" value="C:ATP-binding cassette (ABC) transporter complex"/>
    <property type="evidence" value="ECO:0007669"/>
    <property type="project" value="InterPro"/>
</dbReference>
<keyword evidence="1" id="KW-0732">Signal</keyword>
<dbReference type="NCBIfam" id="TIGR03414">
    <property type="entry name" value="ABC_choline_bnd"/>
    <property type="match status" value="1"/>
</dbReference>
<feature type="chain" id="PRO_5026347348" evidence="1">
    <location>
        <begin position="35"/>
        <end position="332"/>
    </location>
</feature>
<name>A0A6I2L1S3_9BURK</name>
<dbReference type="EMBL" id="WKJK01000008">
    <property type="protein sequence ID" value="MRW91680.1"/>
    <property type="molecule type" value="Genomic_DNA"/>
</dbReference>
<sequence>MKPSLRLRLHHLAHLGRLCAAAALAASAAGMATAAGAAPITDPASCRLVKMADPGWTDIAATNALTGIVLEALGYEQRVMPLSVPITYAGMKKAQVDVFLGNWMPAQSRLVTQLLNKGVIEQLHANLPAAKFTLAVPNYVAKNGVRTFSDLAHHADKFDRKIYGIETGAPANQTVRKMLADKAYGLDGWSIVESSEQGMLSQVARKQRSNEWIVFLAWEPNQMNNTFQLTYLDGDKDYFGPNFGSGSVHTVTRRGYRAACPNLGRLFSQIEFNTALEHAIIADIVHKRPQARPSALRQLQAHPELINAWLTGVTTLDGRDGAAALRARLAQP</sequence>
<dbReference type="SUPFAM" id="SSF53850">
    <property type="entry name" value="Periplasmic binding protein-like II"/>
    <property type="match status" value="1"/>
</dbReference>
<keyword evidence="4" id="KW-1185">Reference proteome</keyword>
<dbReference type="GO" id="GO:0033265">
    <property type="term" value="F:choline binding"/>
    <property type="evidence" value="ECO:0007669"/>
    <property type="project" value="InterPro"/>
</dbReference>
<dbReference type="CDD" id="cd13640">
    <property type="entry name" value="PBP2_ChoX"/>
    <property type="match status" value="1"/>
</dbReference>
<dbReference type="AlphaFoldDB" id="A0A6I2L1S3"/>
<accession>A0A6I2L1S3</accession>
<dbReference type="InterPro" id="IPR007210">
    <property type="entry name" value="ABC_Gly_betaine_transp_sub-bd"/>
</dbReference>
<evidence type="ECO:0000259" key="2">
    <source>
        <dbReference type="Pfam" id="PF04069"/>
    </source>
</evidence>
<dbReference type="Pfam" id="PF04069">
    <property type="entry name" value="OpuAC"/>
    <property type="match status" value="1"/>
</dbReference>
<gene>
    <name evidence="3" type="primary">choX</name>
    <name evidence="3" type="ORF">GJ699_16935</name>
</gene>
<dbReference type="Gene3D" id="3.40.190.100">
    <property type="entry name" value="Glycine betaine-binding periplasmic protein, domain 2"/>
    <property type="match status" value="1"/>
</dbReference>
<proteinExistence type="predicted"/>
<dbReference type="Gene3D" id="3.40.190.10">
    <property type="entry name" value="Periplasmic binding protein-like II"/>
    <property type="match status" value="1"/>
</dbReference>
<feature type="domain" description="ABC-type glycine betaine transport system substrate-binding" evidence="2">
    <location>
        <begin position="49"/>
        <end position="286"/>
    </location>
</feature>
<dbReference type="GO" id="GO:0015871">
    <property type="term" value="P:choline transport"/>
    <property type="evidence" value="ECO:0007669"/>
    <property type="project" value="InterPro"/>
</dbReference>
<dbReference type="GO" id="GO:0042597">
    <property type="term" value="C:periplasmic space"/>
    <property type="evidence" value="ECO:0007669"/>
    <property type="project" value="InterPro"/>
</dbReference>
<dbReference type="RefSeq" id="WP_154378311.1">
    <property type="nucleotide sequence ID" value="NZ_WKJK01000008.1"/>
</dbReference>
<feature type="signal peptide" evidence="1">
    <location>
        <begin position="1"/>
        <end position="34"/>
    </location>
</feature>
<reference evidence="3 4" key="1">
    <citation type="submission" date="2019-11" db="EMBL/GenBank/DDBJ databases">
        <title>Novel species isolated from a subtropical stream in China.</title>
        <authorList>
            <person name="Lu H."/>
        </authorList>
    </citation>
    <scope>NUCLEOTIDE SEQUENCE [LARGE SCALE GENOMIC DNA]</scope>
    <source>
        <strain evidence="3 4">FT80W</strain>
    </source>
</reference>
<evidence type="ECO:0000313" key="3">
    <source>
        <dbReference type="EMBL" id="MRW91680.1"/>
    </source>
</evidence>